<accession>A0ABS2RL82</accession>
<organism evidence="2 3">
    <name type="scientific">Microlunatus panaciterrae</name>
    <dbReference type="NCBI Taxonomy" id="400768"/>
    <lineage>
        <taxon>Bacteria</taxon>
        <taxon>Bacillati</taxon>
        <taxon>Actinomycetota</taxon>
        <taxon>Actinomycetes</taxon>
        <taxon>Propionibacteriales</taxon>
        <taxon>Propionibacteriaceae</taxon>
        <taxon>Microlunatus</taxon>
    </lineage>
</organism>
<protein>
    <submittedName>
        <fullName evidence="2">Ribosomal protein S12 methylthiotransferase accessory factor</fullName>
    </submittedName>
</protein>
<dbReference type="RefSeq" id="WP_204918187.1">
    <property type="nucleotide sequence ID" value="NZ_BAAAQP010000003.1"/>
</dbReference>
<dbReference type="GO" id="GO:0005840">
    <property type="term" value="C:ribosome"/>
    <property type="evidence" value="ECO:0007669"/>
    <property type="project" value="UniProtKB-KW"/>
</dbReference>
<keyword evidence="3" id="KW-1185">Reference proteome</keyword>
<name>A0ABS2RL82_9ACTN</name>
<reference evidence="2 3" key="1">
    <citation type="submission" date="2021-01" db="EMBL/GenBank/DDBJ databases">
        <title>Sequencing the genomes of 1000 actinobacteria strains.</title>
        <authorList>
            <person name="Klenk H.-P."/>
        </authorList>
    </citation>
    <scope>NUCLEOTIDE SEQUENCE [LARGE SCALE GENOMIC DNA]</scope>
    <source>
        <strain evidence="2 3">DSM 18662</strain>
    </source>
</reference>
<feature type="domain" description="YcaO" evidence="1">
    <location>
        <begin position="76"/>
        <end position="447"/>
    </location>
</feature>
<proteinExistence type="predicted"/>
<dbReference type="PANTHER" id="PTHR37809">
    <property type="entry name" value="RIBOSOMAL PROTEIN S12 METHYLTHIOTRANSFERASE ACCESSORY FACTOR YCAO"/>
    <property type="match status" value="1"/>
</dbReference>
<keyword evidence="2" id="KW-0687">Ribonucleoprotein</keyword>
<gene>
    <name evidence="2" type="ORF">JOE57_002349</name>
</gene>
<evidence type="ECO:0000313" key="2">
    <source>
        <dbReference type="EMBL" id="MBM7799428.1"/>
    </source>
</evidence>
<dbReference type="Proteomes" id="UP000704762">
    <property type="component" value="Unassembled WGS sequence"/>
</dbReference>
<dbReference type="PANTHER" id="PTHR37809:SF1">
    <property type="entry name" value="RIBOSOMAL PROTEIN S12 METHYLTHIOTRANSFERASE ACCESSORY FACTOR YCAO"/>
    <property type="match status" value="1"/>
</dbReference>
<keyword evidence="2" id="KW-0689">Ribosomal protein</keyword>
<dbReference type="NCBIfam" id="TIGR00702">
    <property type="entry name" value="YcaO-type kinase domain"/>
    <property type="match status" value="1"/>
</dbReference>
<dbReference type="Gene3D" id="3.30.1330.230">
    <property type="match status" value="1"/>
</dbReference>
<dbReference type="InterPro" id="IPR003776">
    <property type="entry name" value="YcaO-like_dom"/>
</dbReference>
<dbReference type="EMBL" id="JAFBCF010000001">
    <property type="protein sequence ID" value="MBM7799428.1"/>
    <property type="molecule type" value="Genomic_DNA"/>
</dbReference>
<evidence type="ECO:0000259" key="1">
    <source>
        <dbReference type="PROSITE" id="PS51664"/>
    </source>
</evidence>
<comment type="caution">
    <text evidence="2">The sequence shown here is derived from an EMBL/GenBank/DDBJ whole genome shotgun (WGS) entry which is preliminary data.</text>
</comment>
<dbReference type="Pfam" id="PF02624">
    <property type="entry name" value="YcaO"/>
    <property type="match status" value="1"/>
</dbReference>
<evidence type="ECO:0000313" key="3">
    <source>
        <dbReference type="Proteomes" id="UP000704762"/>
    </source>
</evidence>
<sequence>MTVAGAPFALRASVPKLHRAGTREVPATVTLERMRPHLARLGVTRLANVTGLDRLGIPVYHAICPRSADSISVYAGKGRTVVDACVSAVMEAAERFCAAAQPPAAVVASLADLLADGRHLLDPRDHTIELHPDFTVDTPIAWTRGVDLLNERAVLVPQYLAGYYLHYDGLPTNPIATSNGLASGNSLEEAVLHGLCEVVERDAWTIADVLGHRLPRSLGVAGGDIADRMSARYPLVDLDSLPEAAQELADAFLSNDVRLTVRSITSPVGVPTVLATATEEHLDQMSRSHHGIGTHPDPQVALTRALTEAAQSRAGDIAAIREDLTLPGEKVQRWLLHTQRSGSADTSSWATGADEHPVRLDDLPAFATDDVRLDIDRLLERLRDSGLDRAIVVDLSPADLPIAVCRVLVPGAESWSVDRSRIGPRVTALWNEALVGLTGDEPRAAAG</sequence>
<dbReference type="PROSITE" id="PS51664">
    <property type="entry name" value="YCAO"/>
    <property type="match status" value="1"/>
</dbReference>